<reference evidence="2 3" key="1">
    <citation type="journal article" date="2015" name="Nature">
        <title>rRNA introns, odd ribosomes, and small enigmatic genomes across a large radiation of phyla.</title>
        <authorList>
            <person name="Brown C.T."/>
            <person name="Hug L.A."/>
            <person name="Thomas B.C."/>
            <person name="Sharon I."/>
            <person name="Castelle C.J."/>
            <person name="Singh A."/>
            <person name="Wilkins M.J."/>
            <person name="Williams K.H."/>
            <person name="Banfield J.F."/>
        </authorList>
    </citation>
    <scope>NUCLEOTIDE SEQUENCE [LARGE SCALE GENOMIC DNA]</scope>
</reference>
<evidence type="ECO:0000313" key="2">
    <source>
        <dbReference type="EMBL" id="KKS56647.1"/>
    </source>
</evidence>
<keyword evidence="1" id="KW-1133">Transmembrane helix</keyword>
<organism evidence="2 3">
    <name type="scientific">Candidatus Magasanikbacteria bacterium GW2011_GWA2_42_32</name>
    <dbReference type="NCBI Taxonomy" id="1619039"/>
    <lineage>
        <taxon>Bacteria</taxon>
        <taxon>Candidatus Magasanikiibacteriota</taxon>
    </lineage>
</organism>
<evidence type="ECO:0000256" key="1">
    <source>
        <dbReference type="SAM" id="Phobius"/>
    </source>
</evidence>
<gene>
    <name evidence="2" type="ORF">UV20_C0008G0023</name>
</gene>
<accession>A0A0G1A6G3</accession>
<evidence type="ECO:0000313" key="3">
    <source>
        <dbReference type="Proteomes" id="UP000034837"/>
    </source>
</evidence>
<dbReference type="EMBL" id="LCDO01000008">
    <property type="protein sequence ID" value="KKS56647.1"/>
    <property type="molecule type" value="Genomic_DNA"/>
</dbReference>
<feature type="transmembrane region" description="Helical" evidence="1">
    <location>
        <begin position="36"/>
        <end position="54"/>
    </location>
</feature>
<keyword evidence="1" id="KW-0812">Transmembrane</keyword>
<name>A0A0G1A6G3_9BACT</name>
<protein>
    <submittedName>
        <fullName evidence="2">Uncharacterized protein</fullName>
    </submittedName>
</protein>
<dbReference type="Proteomes" id="UP000034837">
    <property type="component" value="Unassembled WGS sequence"/>
</dbReference>
<keyword evidence="1" id="KW-0472">Membrane</keyword>
<comment type="caution">
    <text evidence="2">The sequence shown here is derived from an EMBL/GenBank/DDBJ whole genome shotgun (WGS) entry which is preliminary data.</text>
</comment>
<dbReference type="AlphaFoldDB" id="A0A0G1A6G3"/>
<proteinExistence type="predicted"/>
<sequence>MAEDFPKLNGTGEELTEKQLKWGYWFTAHRLQLYKGLIWFFIIFDILLGGYNLYSWGDYLFFGYFNDQKLLTDIRTSSLNFQSLQEHFAAKPIVVEGSVSFPLGDKTDALVLLRNPNNNFFVKFDYTFLLNGQVLERQSSFLLPGELKYLAQLGIKGGGEINFNLVGTSWHRISTRELVNPQKFIAERLQFETSETQTFREPYNHLTFNVQNNSFYNYWQADFLVLLKNYETIIGVEKLALDNFNAGEKRPVDLRIEGGLNPNNIQLVPDLNVFDEAIYKR</sequence>